<name>A0A849BNA5_9ACTN</name>
<keyword evidence="2" id="KW-1185">Reference proteome</keyword>
<organism evidence="1 2">
    <name type="scientific">Pseudokineococcus marinus</name>
    <dbReference type="NCBI Taxonomy" id="351215"/>
    <lineage>
        <taxon>Bacteria</taxon>
        <taxon>Bacillati</taxon>
        <taxon>Actinomycetota</taxon>
        <taxon>Actinomycetes</taxon>
        <taxon>Kineosporiales</taxon>
        <taxon>Kineosporiaceae</taxon>
        <taxon>Pseudokineococcus</taxon>
    </lineage>
</organism>
<comment type="caution">
    <text evidence="1">The sequence shown here is derived from an EMBL/GenBank/DDBJ whole genome shotgun (WGS) entry which is preliminary data.</text>
</comment>
<sequence length="47" mass="4810">MPETTPEDLRGPVEPSTCGPVAAVHQVLPGIRFLGEGRGTCCASSAD</sequence>
<dbReference type="AlphaFoldDB" id="A0A849BNA5"/>
<evidence type="ECO:0000313" key="1">
    <source>
        <dbReference type="EMBL" id="NNH22527.1"/>
    </source>
</evidence>
<dbReference type="EMBL" id="JABEMA010000047">
    <property type="protein sequence ID" value="NNH22527.1"/>
    <property type="molecule type" value="Genomic_DNA"/>
</dbReference>
<protein>
    <submittedName>
        <fullName evidence="1">Uncharacterized protein</fullName>
    </submittedName>
</protein>
<accession>A0A849BNA5</accession>
<evidence type="ECO:0000313" key="2">
    <source>
        <dbReference type="Proteomes" id="UP000555552"/>
    </source>
</evidence>
<reference evidence="1 2" key="1">
    <citation type="submission" date="2020-05" db="EMBL/GenBank/DDBJ databases">
        <title>MicrobeNet Type strains.</title>
        <authorList>
            <person name="Nicholson A.C."/>
        </authorList>
    </citation>
    <scope>NUCLEOTIDE SEQUENCE [LARGE SCALE GENOMIC DNA]</scope>
    <source>
        <strain evidence="1 2">JCM 14547</strain>
    </source>
</reference>
<dbReference type="Proteomes" id="UP000555552">
    <property type="component" value="Unassembled WGS sequence"/>
</dbReference>
<dbReference type="RefSeq" id="WP_171202372.1">
    <property type="nucleotide sequence ID" value="NZ_BAAANP010000035.1"/>
</dbReference>
<gene>
    <name evidence="1" type="ORF">HLB09_05360</name>
</gene>
<proteinExistence type="predicted"/>